<dbReference type="EMBL" id="CP108318">
    <property type="protein sequence ID" value="WTW63511.1"/>
    <property type="molecule type" value="Genomic_DNA"/>
</dbReference>
<accession>A0AAU2V924</accession>
<feature type="region of interest" description="Disordered" evidence="1">
    <location>
        <begin position="123"/>
        <end position="167"/>
    </location>
</feature>
<organism evidence="2">
    <name type="scientific">Streptomyces sp. NBC_00003</name>
    <dbReference type="NCBI Taxonomy" id="2903608"/>
    <lineage>
        <taxon>Bacteria</taxon>
        <taxon>Bacillati</taxon>
        <taxon>Actinomycetota</taxon>
        <taxon>Actinomycetes</taxon>
        <taxon>Kitasatosporales</taxon>
        <taxon>Streptomycetaceae</taxon>
        <taxon>Streptomyces</taxon>
    </lineage>
</organism>
<evidence type="ECO:0000256" key="1">
    <source>
        <dbReference type="SAM" id="MobiDB-lite"/>
    </source>
</evidence>
<reference evidence="2" key="1">
    <citation type="submission" date="2022-10" db="EMBL/GenBank/DDBJ databases">
        <title>The complete genomes of actinobacterial strains from the NBC collection.</title>
        <authorList>
            <person name="Joergensen T.S."/>
            <person name="Alvarez Arevalo M."/>
            <person name="Sterndorff E.B."/>
            <person name="Faurdal D."/>
            <person name="Vuksanovic O."/>
            <person name="Mourched A.-S."/>
            <person name="Charusanti P."/>
            <person name="Shaw S."/>
            <person name="Blin K."/>
            <person name="Weber T."/>
        </authorList>
    </citation>
    <scope>NUCLEOTIDE SEQUENCE</scope>
    <source>
        <strain evidence="2">NBC_00003</strain>
    </source>
</reference>
<name>A0AAU2V924_9ACTN</name>
<protein>
    <submittedName>
        <fullName evidence="2">Uncharacterized protein</fullName>
    </submittedName>
</protein>
<evidence type="ECO:0000313" key="2">
    <source>
        <dbReference type="EMBL" id="WTW63511.1"/>
    </source>
</evidence>
<sequence length="167" mass="17545">MTIVESKLKEGVLIFGPKDTPLLTASCQATAVTLEPSQEDSGEAVEVLCGDSLAASTKTSWVLKFTGIQDWSAKEGFVNFAFDHDGEQVDFSWQPAKDGPTFAGQCGVRAVIVGGDVNTRITSDAEWPVNGKPVRTDAKPPSGGPEETPAEGLSAPPAPGPKSRRSD</sequence>
<dbReference type="AlphaFoldDB" id="A0AAU2V924"/>
<gene>
    <name evidence="2" type="ORF">OG549_24260</name>
</gene>
<proteinExistence type="predicted"/>